<evidence type="ECO:0000313" key="2">
    <source>
        <dbReference type="EMBL" id="QCI63099.1"/>
    </source>
</evidence>
<dbReference type="InterPro" id="IPR021005">
    <property type="entry name" value="Znf_CGNR"/>
</dbReference>
<dbReference type="Pfam" id="PF07336">
    <property type="entry name" value="ABATE"/>
    <property type="match status" value="1"/>
</dbReference>
<dbReference type="SUPFAM" id="SSF160904">
    <property type="entry name" value="Jann2411-like"/>
    <property type="match status" value="1"/>
</dbReference>
<dbReference type="PANTHER" id="PTHR35525">
    <property type="entry name" value="BLL6575 PROTEIN"/>
    <property type="match status" value="1"/>
</dbReference>
<dbReference type="InterPro" id="IPR023286">
    <property type="entry name" value="ABATE_dom_sf"/>
</dbReference>
<name>A0A4D7AQ36_9HYPH</name>
<dbReference type="InterPro" id="IPR010852">
    <property type="entry name" value="ABATE"/>
</dbReference>
<reference evidence="2 3" key="1">
    <citation type="submission" date="2019-04" db="EMBL/GenBank/DDBJ databases">
        <title>Phreatobacter aquaticus sp. nov.</title>
        <authorList>
            <person name="Choi A."/>
        </authorList>
    </citation>
    <scope>NUCLEOTIDE SEQUENCE [LARGE SCALE GENOMIC DNA]</scope>
    <source>
        <strain evidence="2 3">KCTC 52518</strain>
    </source>
</reference>
<keyword evidence="3" id="KW-1185">Reference proteome</keyword>
<dbReference type="KEGG" id="pstg:E8M01_01920"/>
<proteinExistence type="predicted"/>
<evidence type="ECO:0000259" key="1">
    <source>
        <dbReference type="Pfam" id="PF11706"/>
    </source>
</evidence>
<gene>
    <name evidence="2" type="ORF">E8M01_01920</name>
</gene>
<feature type="domain" description="Zinc finger CGNR" evidence="1">
    <location>
        <begin position="174"/>
        <end position="214"/>
    </location>
</feature>
<protein>
    <recommendedName>
        <fullName evidence="1">Zinc finger CGNR domain-containing protein</fullName>
    </recommendedName>
</protein>
<sequence>MQEVPVKAMSSSAAWPHRFVGGALCLDFINSVDMPGTAREQDLFVDYAAILRWSLARGSLTEAAHDRLAAKARRSAAAAEAVWRDALALRADIRMLAHALRSGDNPAPLIPRMNDKLSRLPLAPALRLRAAGAGTESGGNRVVFDLAGVDLEEPLWPVLWTTAALLVSDDTAKLGECQASDCDAIFIDHTNNRSRIWCSTETCGNRERVRRAYQAKRAVKAAST</sequence>
<dbReference type="Pfam" id="PF11706">
    <property type="entry name" value="zf-CGNR"/>
    <property type="match status" value="1"/>
</dbReference>
<dbReference type="Gene3D" id="1.10.3300.10">
    <property type="entry name" value="Jann2411-like domain"/>
    <property type="match status" value="1"/>
</dbReference>
<organism evidence="2 3">
    <name type="scientific">Phreatobacter stygius</name>
    <dbReference type="NCBI Taxonomy" id="1940610"/>
    <lineage>
        <taxon>Bacteria</taxon>
        <taxon>Pseudomonadati</taxon>
        <taxon>Pseudomonadota</taxon>
        <taxon>Alphaproteobacteria</taxon>
        <taxon>Hyphomicrobiales</taxon>
        <taxon>Phreatobacteraceae</taxon>
        <taxon>Phreatobacter</taxon>
    </lineage>
</organism>
<evidence type="ECO:0000313" key="3">
    <source>
        <dbReference type="Proteomes" id="UP000298781"/>
    </source>
</evidence>
<dbReference type="Proteomes" id="UP000298781">
    <property type="component" value="Chromosome"/>
</dbReference>
<dbReference type="EMBL" id="CP039690">
    <property type="protein sequence ID" value="QCI63099.1"/>
    <property type="molecule type" value="Genomic_DNA"/>
</dbReference>
<dbReference type="AlphaFoldDB" id="A0A4D7AQ36"/>
<dbReference type="OrthoDB" id="9808437at2"/>
<accession>A0A4D7AQ36</accession>
<dbReference type="PANTHER" id="PTHR35525:SF3">
    <property type="entry name" value="BLL6575 PROTEIN"/>
    <property type="match status" value="1"/>
</dbReference>